<feature type="coiled-coil region" evidence="1">
    <location>
        <begin position="81"/>
        <end position="108"/>
    </location>
</feature>
<sequence>MDPLWAMLADLWWLAPATVGAGAVGWGAVSMARGSGRARHLEVEASLHDVRIAAGNLSRARAAVLAARAAVARADADRLARRATSADVAAARHALQQAERDVRAAGADLRARRANVRAARAAVPPRRAGIEALPLSRLIARHDAVLSRWLAYETDAAKAIDYPSMSDPHDPLTAEFLRAQSTAQWLRPSGPDAKMQAADFAAYRDAVYRAEHAFAVAERAAQRGRGDAPEAPASADHWGDLARDVMDTTSRAIARSAEAVARAAEAGWKNRRRPPGE</sequence>
<dbReference type="EMBL" id="CP044232">
    <property type="protein sequence ID" value="QEW01705.1"/>
    <property type="molecule type" value="Genomic_DNA"/>
</dbReference>
<evidence type="ECO:0000313" key="3">
    <source>
        <dbReference type="EMBL" id="QEW01705.1"/>
    </source>
</evidence>
<reference evidence="4" key="1">
    <citation type="submission" date="2019-09" db="EMBL/GenBank/DDBJ databases">
        <title>Mumia zhuanghuii sp. nov. isolated from the intestinal contents of plateau pika (Ochotona curzoniae) in the Qinghai-Tibet plateau of China.</title>
        <authorList>
            <person name="Tian Z."/>
        </authorList>
    </citation>
    <scope>NUCLEOTIDE SEQUENCE [LARGE SCALE GENOMIC DNA]</scope>
    <source>
        <strain evidence="4">L-031</strain>
    </source>
</reference>
<feature type="region of interest" description="Disordered" evidence="2">
    <location>
        <begin position="221"/>
        <end position="240"/>
    </location>
</feature>
<evidence type="ECO:0000313" key="4">
    <source>
        <dbReference type="Proteomes" id="UP000325516"/>
    </source>
</evidence>
<dbReference type="KEGG" id="mlz:F6J85_00405"/>
<organism evidence="3 4">
    <name type="scientific">Microbacterium lushaniae</name>
    <dbReference type="NCBI Taxonomy" id="2614639"/>
    <lineage>
        <taxon>Bacteria</taxon>
        <taxon>Bacillati</taxon>
        <taxon>Actinomycetota</taxon>
        <taxon>Actinomycetes</taxon>
        <taxon>Micrococcales</taxon>
        <taxon>Microbacteriaceae</taxon>
        <taxon>Microbacterium</taxon>
    </lineage>
</organism>
<keyword evidence="1" id="KW-0175">Coiled coil</keyword>
<proteinExistence type="predicted"/>
<accession>A0A5J6KZR3</accession>
<name>A0A5J6KZR3_9MICO</name>
<evidence type="ECO:0000256" key="2">
    <source>
        <dbReference type="SAM" id="MobiDB-lite"/>
    </source>
</evidence>
<dbReference type="Proteomes" id="UP000325516">
    <property type="component" value="Chromosome"/>
</dbReference>
<dbReference type="AlphaFoldDB" id="A0A5J6KZR3"/>
<protein>
    <submittedName>
        <fullName evidence="3">Uncharacterized protein</fullName>
    </submittedName>
</protein>
<evidence type="ECO:0000256" key="1">
    <source>
        <dbReference type="SAM" id="Coils"/>
    </source>
</evidence>
<gene>
    <name evidence="3" type="ORF">F6J85_00405</name>
</gene>
<dbReference type="RefSeq" id="WP_150923368.1">
    <property type="nucleotide sequence ID" value="NZ_CP044232.1"/>
</dbReference>
<keyword evidence="4" id="KW-1185">Reference proteome</keyword>